<dbReference type="InterPro" id="IPR015915">
    <property type="entry name" value="Kelch-typ_b-propeller"/>
</dbReference>
<keyword evidence="2" id="KW-1185">Reference proteome</keyword>
<evidence type="ECO:0008006" key="3">
    <source>
        <dbReference type="Google" id="ProtNLM"/>
    </source>
</evidence>
<accession>A0AAU9ITP8</accession>
<comment type="caution">
    <text evidence="1">The sequence shown here is derived from an EMBL/GenBank/DDBJ whole genome shotgun (WGS) entry which is preliminary data.</text>
</comment>
<dbReference type="Gene3D" id="2.120.10.80">
    <property type="entry name" value="Kelch-type beta propeller"/>
    <property type="match status" value="1"/>
</dbReference>
<reference evidence="1" key="1">
    <citation type="submission" date="2021-09" db="EMBL/GenBank/DDBJ databases">
        <authorList>
            <consortium name="AG Swart"/>
            <person name="Singh M."/>
            <person name="Singh A."/>
            <person name="Seah K."/>
            <person name="Emmerich C."/>
        </authorList>
    </citation>
    <scope>NUCLEOTIDE SEQUENCE</scope>
    <source>
        <strain evidence="1">ATCC30299</strain>
    </source>
</reference>
<evidence type="ECO:0000313" key="1">
    <source>
        <dbReference type="EMBL" id="CAG9312850.1"/>
    </source>
</evidence>
<name>A0AAU9ITP8_9CILI</name>
<dbReference type="SUPFAM" id="SSF117281">
    <property type="entry name" value="Kelch motif"/>
    <property type="match status" value="1"/>
</dbReference>
<proteinExistence type="predicted"/>
<sequence length="462" mass="53708">MKPFKCFVANCPNDPEHICKCTPEHTIFCSSHARNHMTKKFEKPHEWIDLYFQPNPESRLLVIEKVNELKKEIRSRLDSLASQYIELLTTIESSLSIAIEKYHKLDAECNDIIFFATQDRVLNMPTEYKIEEPLQLDPEECKKIIKCWKFPEIESDLDKLKAYIENLYEILEVNPFQRGDKSTVNSEEIHFIRNNSTDLNIMNLSLMQTSKKILNFSKKDSQSVQYNRFGANYSFNSSGLGSALMHHDFLIFFNGTISFYNNWGDNNEEEAWTFMIDKDKNMIMLESGTKSTSPALTYYKNYVYVLGGVQNGVSEKYDVKRKTWENLAPLPQGCFCSPHSALFEDKILITAICLTQIMIYDIIRNSYTQIQNLKLNNSLNKSILSYNERVYVLEFGRNIYQSEIGDISKWELIGNNQLSNCIVQSYSVAFKGGIYFVNRNNQLIEFNLKTKMATYITFTQNN</sequence>
<dbReference type="AlphaFoldDB" id="A0AAU9ITP8"/>
<evidence type="ECO:0000313" key="2">
    <source>
        <dbReference type="Proteomes" id="UP001162131"/>
    </source>
</evidence>
<dbReference type="EMBL" id="CAJZBQ010000009">
    <property type="protein sequence ID" value="CAG9312850.1"/>
    <property type="molecule type" value="Genomic_DNA"/>
</dbReference>
<organism evidence="1 2">
    <name type="scientific">Blepharisma stoltei</name>
    <dbReference type="NCBI Taxonomy" id="1481888"/>
    <lineage>
        <taxon>Eukaryota</taxon>
        <taxon>Sar</taxon>
        <taxon>Alveolata</taxon>
        <taxon>Ciliophora</taxon>
        <taxon>Postciliodesmatophora</taxon>
        <taxon>Heterotrichea</taxon>
        <taxon>Heterotrichida</taxon>
        <taxon>Blepharismidae</taxon>
        <taxon>Blepharisma</taxon>
    </lineage>
</organism>
<dbReference type="Proteomes" id="UP001162131">
    <property type="component" value="Unassembled WGS sequence"/>
</dbReference>
<gene>
    <name evidence="1" type="ORF">BSTOLATCC_MIC7642</name>
</gene>
<protein>
    <recommendedName>
        <fullName evidence="3">Kelch motif family protein</fullName>
    </recommendedName>
</protein>